<dbReference type="EMBL" id="LHPM01000018">
    <property type="protein sequence ID" value="OAL63521.1"/>
    <property type="molecule type" value="Genomic_DNA"/>
</dbReference>
<dbReference type="Pfam" id="PF20974">
    <property type="entry name" value="tRNA-synt_1c_C2"/>
    <property type="match status" value="1"/>
</dbReference>
<dbReference type="FunFam" id="3.40.50.620:FF:000037">
    <property type="entry name" value="Glutamine--tRNA ligase cytoplasmic"/>
    <property type="match status" value="1"/>
</dbReference>
<evidence type="ECO:0000259" key="17">
    <source>
        <dbReference type="Pfam" id="PF20974"/>
    </source>
</evidence>
<keyword evidence="9 13" id="KW-0648">Protein biosynthesis</keyword>
<evidence type="ECO:0000256" key="4">
    <source>
        <dbReference type="ARBA" id="ARBA00022490"/>
    </source>
</evidence>
<dbReference type="InterPro" id="IPR020061">
    <property type="entry name" value="Glu_tRNA_lig_a-bdl"/>
</dbReference>
<dbReference type="Gene3D" id="1.10.1160.10">
    <property type="entry name" value="Glutamyl-trna Synthetase, Domain 2"/>
    <property type="match status" value="1"/>
</dbReference>
<evidence type="ECO:0000256" key="14">
    <source>
        <dbReference type="SAM" id="MobiDB-lite"/>
    </source>
</evidence>
<dbReference type="Proteomes" id="UP000243015">
    <property type="component" value="Unassembled WGS sequence"/>
</dbReference>
<evidence type="ECO:0000256" key="8">
    <source>
        <dbReference type="ARBA" id="ARBA00022840"/>
    </source>
</evidence>
<comment type="similarity">
    <text evidence="2">Belongs to the class-I aminoacyl-tRNA synthetase family. Glutamate--tRNA ligase type 2 subfamily.</text>
</comment>
<gene>
    <name evidence="18" type="ORF">A7C99_5917</name>
</gene>
<evidence type="ECO:0000259" key="16">
    <source>
        <dbReference type="Pfam" id="PF03950"/>
    </source>
</evidence>
<dbReference type="InterPro" id="IPR020058">
    <property type="entry name" value="Glu/Gln-tRNA-synth_Ib_cat-dom"/>
</dbReference>
<evidence type="ECO:0000256" key="3">
    <source>
        <dbReference type="ARBA" id="ARBA00012835"/>
    </source>
</evidence>
<dbReference type="Gene3D" id="2.40.240.10">
    <property type="entry name" value="Ribosomal Protein L25, Chain P"/>
    <property type="match status" value="1"/>
</dbReference>
<dbReference type="InterPro" id="IPR014729">
    <property type="entry name" value="Rossmann-like_a/b/a_fold"/>
</dbReference>
<dbReference type="GO" id="GO:0017102">
    <property type="term" value="C:methionyl glutamyl tRNA synthetase complex"/>
    <property type="evidence" value="ECO:0007669"/>
    <property type="project" value="TreeGrafter"/>
</dbReference>
<feature type="compositionally biased region" description="Polar residues" evidence="14">
    <location>
        <begin position="732"/>
        <end position="747"/>
    </location>
</feature>
<dbReference type="Gene3D" id="3.90.800.10">
    <property type="entry name" value="Glutamyl-tRNA Synthetase, Domain 3"/>
    <property type="match status" value="1"/>
</dbReference>
<accession>A0A178ETW9</accession>
<evidence type="ECO:0000256" key="2">
    <source>
        <dbReference type="ARBA" id="ARBA00008927"/>
    </source>
</evidence>
<evidence type="ECO:0000256" key="1">
    <source>
        <dbReference type="ARBA" id="ARBA00004496"/>
    </source>
</evidence>
<name>A0A178ETW9_TRIRU</name>
<keyword evidence="4" id="KW-0963">Cytoplasm</keyword>
<dbReference type="AlphaFoldDB" id="A0A178ETW9"/>
<dbReference type="InterPro" id="IPR049437">
    <property type="entry name" value="tRNA-synt_1c_C2"/>
</dbReference>
<evidence type="ECO:0000256" key="7">
    <source>
        <dbReference type="ARBA" id="ARBA00022741"/>
    </source>
</evidence>
<evidence type="ECO:0000259" key="15">
    <source>
        <dbReference type="Pfam" id="PF00749"/>
    </source>
</evidence>
<dbReference type="InterPro" id="IPR001412">
    <property type="entry name" value="aa-tRNA-synth_I_CS"/>
</dbReference>
<comment type="catalytic activity">
    <reaction evidence="12">
        <text>tRNA(Glu) + L-glutamate + ATP = L-glutamyl-tRNA(Glu) + AMP + diphosphate</text>
        <dbReference type="Rhea" id="RHEA:23540"/>
        <dbReference type="Rhea" id="RHEA-COMP:9663"/>
        <dbReference type="Rhea" id="RHEA-COMP:9680"/>
        <dbReference type="ChEBI" id="CHEBI:29985"/>
        <dbReference type="ChEBI" id="CHEBI:30616"/>
        <dbReference type="ChEBI" id="CHEBI:33019"/>
        <dbReference type="ChEBI" id="CHEBI:78442"/>
        <dbReference type="ChEBI" id="CHEBI:78520"/>
        <dbReference type="ChEBI" id="CHEBI:456215"/>
        <dbReference type="EC" id="6.1.1.17"/>
    </reaction>
</comment>
<reference evidence="18 19" key="1">
    <citation type="submission" date="2016-05" db="EMBL/GenBank/DDBJ databases">
        <title>Genome sequencing of Trichophyton rubrum CMCC(F)T1i isolated from hair.</title>
        <authorList>
            <person name="Zhan P."/>
            <person name="Tao Y."/>
            <person name="Liu W."/>
        </authorList>
    </citation>
    <scope>NUCLEOTIDE SEQUENCE [LARGE SCALE GENOMIC DNA]</scope>
    <source>
        <strain evidence="19">CMCC(F)T1i</strain>
    </source>
</reference>
<dbReference type="InterPro" id="IPR004526">
    <property type="entry name" value="Glu-tRNA-synth_arc/euk"/>
</dbReference>
<dbReference type="NCBIfam" id="TIGR00463">
    <property type="entry name" value="gltX_arch"/>
    <property type="match status" value="1"/>
</dbReference>
<dbReference type="Pfam" id="PF03950">
    <property type="entry name" value="tRNA-synt_1c_C"/>
    <property type="match status" value="1"/>
</dbReference>
<keyword evidence="10 13" id="KW-0030">Aminoacyl-tRNA synthetase</keyword>
<evidence type="ECO:0000256" key="13">
    <source>
        <dbReference type="RuleBase" id="RU363037"/>
    </source>
</evidence>
<dbReference type="VEuPathDB" id="FungiDB:TERG_00363"/>
<dbReference type="PANTHER" id="PTHR43097:SF5">
    <property type="entry name" value="GLUTAMATE--TRNA LIGASE"/>
    <property type="match status" value="1"/>
</dbReference>
<evidence type="ECO:0000256" key="11">
    <source>
        <dbReference type="ARBA" id="ARBA00030865"/>
    </source>
</evidence>
<keyword evidence="7 13" id="KW-0547">Nucleotide-binding</keyword>
<evidence type="ECO:0000256" key="12">
    <source>
        <dbReference type="ARBA" id="ARBA00048351"/>
    </source>
</evidence>
<dbReference type="SUPFAM" id="SSF50715">
    <property type="entry name" value="Ribosomal protein L25-like"/>
    <property type="match status" value="1"/>
</dbReference>
<keyword evidence="5" id="KW-0597">Phosphoprotein</keyword>
<dbReference type="FunFam" id="3.90.800.10:FF:000001">
    <property type="entry name" value="Glutamine--tRNA ligase"/>
    <property type="match status" value="1"/>
</dbReference>
<evidence type="ECO:0000256" key="5">
    <source>
        <dbReference type="ARBA" id="ARBA00022553"/>
    </source>
</evidence>
<evidence type="ECO:0000313" key="19">
    <source>
        <dbReference type="Proteomes" id="UP000243015"/>
    </source>
</evidence>
<organism evidence="18 19">
    <name type="scientific">Trichophyton rubrum</name>
    <name type="common">Athlete's foot fungus</name>
    <name type="synonym">Epidermophyton rubrum</name>
    <dbReference type="NCBI Taxonomy" id="5551"/>
    <lineage>
        <taxon>Eukaryota</taxon>
        <taxon>Fungi</taxon>
        <taxon>Dikarya</taxon>
        <taxon>Ascomycota</taxon>
        <taxon>Pezizomycotina</taxon>
        <taxon>Eurotiomycetes</taxon>
        <taxon>Eurotiomycetidae</taxon>
        <taxon>Onygenales</taxon>
        <taxon>Arthrodermataceae</taxon>
        <taxon>Trichophyton</taxon>
    </lineage>
</organism>
<dbReference type="PANTHER" id="PTHR43097">
    <property type="entry name" value="GLUTAMINE-TRNA LIGASE"/>
    <property type="match status" value="1"/>
</dbReference>
<dbReference type="InterPro" id="IPR011035">
    <property type="entry name" value="Ribosomal_bL25/Gln-tRNA_synth"/>
</dbReference>
<dbReference type="PRINTS" id="PR00987">
    <property type="entry name" value="TRNASYNTHGLU"/>
</dbReference>
<feature type="domain" description="Glutamyl/glutaminyl-tRNA synthetase class Ib anti-codon binding" evidence="16">
    <location>
        <begin position="511"/>
        <end position="604"/>
    </location>
</feature>
<evidence type="ECO:0000256" key="6">
    <source>
        <dbReference type="ARBA" id="ARBA00022598"/>
    </source>
</evidence>
<evidence type="ECO:0000313" key="18">
    <source>
        <dbReference type="EMBL" id="OAL63521.1"/>
    </source>
</evidence>
<dbReference type="HAMAP" id="MF_02076">
    <property type="entry name" value="Glu_tRNA_synth_type2"/>
    <property type="match status" value="1"/>
</dbReference>
<dbReference type="EC" id="6.1.1.17" evidence="3"/>
<dbReference type="GO" id="GO:0005524">
    <property type="term" value="F:ATP binding"/>
    <property type="evidence" value="ECO:0007669"/>
    <property type="project" value="UniProtKB-KW"/>
</dbReference>
<dbReference type="GO" id="GO:0004818">
    <property type="term" value="F:glutamate-tRNA ligase activity"/>
    <property type="evidence" value="ECO:0007669"/>
    <property type="project" value="UniProtKB-EC"/>
</dbReference>
<proteinExistence type="inferred from homology"/>
<dbReference type="Gene3D" id="3.40.50.620">
    <property type="entry name" value="HUPs"/>
    <property type="match status" value="1"/>
</dbReference>
<dbReference type="InterPro" id="IPR020056">
    <property type="entry name" value="Rbsml_bL25/Gln-tRNA_synth_N"/>
</dbReference>
<dbReference type="PROSITE" id="PS00178">
    <property type="entry name" value="AA_TRNA_LIGASE_I"/>
    <property type="match status" value="1"/>
</dbReference>
<feature type="region of interest" description="Disordered" evidence="14">
    <location>
        <begin position="509"/>
        <end position="548"/>
    </location>
</feature>
<dbReference type="GO" id="GO:0005829">
    <property type="term" value="C:cytosol"/>
    <property type="evidence" value="ECO:0007669"/>
    <property type="project" value="TreeGrafter"/>
</dbReference>
<dbReference type="InterPro" id="IPR036282">
    <property type="entry name" value="Glutathione-S-Trfase_C_sf"/>
</dbReference>
<feature type="domain" description="tRNA synthetases class I (E and Q) anti-codon binding" evidence="17">
    <location>
        <begin position="616"/>
        <end position="689"/>
    </location>
</feature>
<evidence type="ECO:0000256" key="10">
    <source>
        <dbReference type="ARBA" id="ARBA00023146"/>
    </source>
</evidence>
<feature type="region of interest" description="Disordered" evidence="14">
    <location>
        <begin position="732"/>
        <end position="758"/>
    </location>
</feature>
<dbReference type="Pfam" id="PF00749">
    <property type="entry name" value="tRNA-synt_1c"/>
    <property type="match status" value="1"/>
</dbReference>
<sequence length="787" mass="88839">MSVLTVALKAPGETILPAVAVASCLIAANPKAGLSIVYEESEKVGSKGGKVELKTDNSSLLYDAEIIPYLRDKYEVLQAGNKEQVDEWLKRALEFTKPDFKAMDKPMKELESHLILRSYIVGYGLTLADLVVWATLRGNRVTSGAVKRFTNSTGRWFNFIETMYPWIGQGAAEMAAGAMKKKAAASAAGASYNIGLPDTDKGVVTRFPPEPSGYLHIGHAKAALLNDYFAHEAYKGTLICRFDDTNPSNESQEFVDAITYDLSLLGIFPDRISFSSDYFQEMYEDCIKIIKSGNAYADDTEKEQMQHERFEGIASKRRDESVEDNLARFSEMKTGSEEGQRWCIRAKISVDDTNKAMRDPVIYRCNLTPHHRTGDTWKIYPTYDFCVPILDSLEGVTHALRTNEYNDRNPQYAWFQKTLGIRSVHIWDFSRLNFIKTLLSKRKLTKIVDQGMVWGWDDPRMPTIRGIRRRGMTIPSLREYILKQGPSRNIINMDWTTFWSNNRKYIDPTSPRHTGIDQEDMVPGTVSGATDADLKPQEKPKHPKNPELGTKTVYYSKDILFEQEDAKSFKQDEEITLMNWGNAIVRKITTDATSGKVTGLDLELHLAGDFKKTEKKVTWLARDQKLVPAEIYEFDYLITKDKIEKDEDFEQFLNPKTEIKHTILADCNLVNLKKGESMQFERKGYYILDQEPKDGQPAILFNIPTVRGQTETTPPPGDTAIRARAIIAAGRQHQQPSAISHEPSSTRITRHGGAAPPGPRGGCLPHWPAWFVTPDGGRKSIHVKELS</sequence>
<dbReference type="SUPFAM" id="SSF52374">
    <property type="entry name" value="Nucleotidylyl transferase"/>
    <property type="match status" value="1"/>
</dbReference>
<keyword evidence="6 13" id="KW-0436">Ligase</keyword>
<comment type="subcellular location">
    <subcellularLocation>
        <location evidence="1">Cytoplasm</location>
    </subcellularLocation>
</comment>
<dbReference type="FunFam" id="1.10.1160.10:FF:000001">
    <property type="entry name" value="Glutamine--tRNA ligase"/>
    <property type="match status" value="1"/>
</dbReference>
<dbReference type="GO" id="GO:0006424">
    <property type="term" value="P:glutamyl-tRNA aminoacylation"/>
    <property type="evidence" value="ECO:0007669"/>
    <property type="project" value="InterPro"/>
</dbReference>
<dbReference type="Gene3D" id="1.20.1050.10">
    <property type="match status" value="1"/>
</dbReference>
<comment type="caution">
    <text evidence="18">The sequence shown here is derived from an EMBL/GenBank/DDBJ whole genome shotgun (WGS) entry which is preliminary data.</text>
</comment>
<protein>
    <recommendedName>
        <fullName evidence="3">glutamate--tRNA ligase</fullName>
        <ecNumber evidence="3">6.1.1.17</ecNumber>
    </recommendedName>
    <alternativeName>
        <fullName evidence="11">Glutamyl-tRNA synthetase</fullName>
    </alternativeName>
</protein>
<feature type="domain" description="Glutamyl/glutaminyl-tRNA synthetase class Ib catalytic" evidence="15">
    <location>
        <begin position="203"/>
        <end position="507"/>
    </location>
</feature>
<evidence type="ECO:0000256" key="9">
    <source>
        <dbReference type="ARBA" id="ARBA00022917"/>
    </source>
</evidence>
<dbReference type="SUPFAM" id="SSF47616">
    <property type="entry name" value="GST C-terminal domain-like"/>
    <property type="match status" value="1"/>
</dbReference>
<dbReference type="FunFam" id="2.40.240.10:FF:000004">
    <property type="entry name" value="Glutamyl-tRNA synthetase, cytoplasmic"/>
    <property type="match status" value="1"/>
</dbReference>
<dbReference type="InterPro" id="IPR050132">
    <property type="entry name" value="Gln/Glu-tRNA_Ligase"/>
</dbReference>
<dbReference type="InterPro" id="IPR020059">
    <property type="entry name" value="Glu/Gln-tRNA-synth_Ib_codon-bd"/>
</dbReference>
<keyword evidence="8 13" id="KW-0067">ATP-binding</keyword>
<dbReference type="InterPro" id="IPR000924">
    <property type="entry name" value="Glu/Gln-tRNA-synth"/>
</dbReference>